<name>A0A9P0ZW88_CUSEU</name>
<evidence type="ECO:0000313" key="1">
    <source>
        <dbReference type="EMBL" id="CAH9114499.1"/>
    </source>
</evidence>
<gene>
    <name evidence="1" type="ORF">CEURO_LOCUS20395</name>
</gene>
<dbReference type="Proteomes" id="UP001152484">
    <property type="component" value="Unassembled WGS sequence"/>
</dbReference>
<accession>A0A9P0ZW88</accession>
<comment type="caution">
    <text evidence="1">The sequence shown here is derived from an EMBL/GenBank/DDBJ whole genome shotgun (WGS) entry which is preliminary data.</text>
</comment>
<dbReference type="AlphaFoldDB" id="A0A9P0ZW88"/>
<sequence length="110" mass="11226">MVGVVYLRMGGRAGCLVVVKIGGVAETVVDGGGIISEDVVGVPGSKVDEAGTDRLLAVAAALVDAPASASVLLAPAVMAAWCRRREDPLLVNYLEDLGKAQDTFGSATRE</sequence>
<keyword evidence="2" id="KW-1185">Reference proteome</keyword>
<dbReference type="EMBL" id="CAMAPE010000065">
    <property type="protein sequence ID" value="CAH9114499.1"/>
    <property type="molecule type" value="Genomic_DNA"/>
</dbReference>
<evidence type="ECO:0000313" key="2">
    <source>
        <dbReference type="Proteomes" id="UP001152484"/>
    </source>
</evidence>
<reference evidence="1" key="1">
    <citation type="submission" date="2022-07" db="EMBL/GenBank/DDBJ databases">
        <authorList>
            <person name="Macas J."/>
            <person name="Novak P."/>
            <person name="Neumann P."/>
        </authorList>
    </citation>
    <scope>NUCLEOTIDE SEQUENCE</scope>
</reference>
<protein>
    <submittedName>
        <fullName evidence="1">Uncharacterized protein</fullName>
    </submittedName>
</protein>
<organism evidence="1 2">
    <name type="scientific">Cuscuta europaea</name>
    <name type="common">European dodder</name>
    <dbReference type="NCBI Taxonomy" id="41803"/>
    <lineage>
        <taxon>Eukaryota</taxon>
        <taxon>Viridiplantae</taxon>
        <taxon>Streptophyta</taxon>
        <taxon>Embryophyta</taxon>
        <taxon>Tracheophyta</taxon>
        <taxon>Spermatophyta</taxon>
        <taxon>Magnoliopsida</taxon>
        <taxon>eudicotyledons</taxon>
        <taxon>Gunneridae</taxon>
        <taxon>Pentapetalae</taxon>
        <taxon>asterids</taxon>
        <taxon>lamiids</taxon>
        <taxon>Solanales</taxon>
        <taxon>Convolvulaceae</taxon>
        <taxon>Cuscuteae</taxon>
        <taxon>Cuscuta</taxon>
        <taxon>Cuscuta subgen. Cuscuta</taxon>
    </lineage>
</organism>
<proteinExistence type="predicted"/>